<sequence>MIRVDFFTAKDGGLNGFQIKGHSGSAASGEDIVCAAVSSAAYLTANTITEILHADASVFVDDGEMALRLPKKSVSQCGDLLAGFKLHLLSLEEQYPENIHVNYTEV</sequence>
<dbReference type="GO" id="GO:0042254">
    <property type="term" value="P:ribosome biogenesis"/>
    <property type="evidence" value="ECO:0007669"/>
    <property type="project" value="UniProtKB-KW"/>
</dbReference>
<dbReference type="PANTHER" id="PTHR39178:SF1">
    <property type="entry name" value="RIBOSOMAL-PROCESSING CYSTEINE PROTEASE PRP"/>
    <property type="match status" value="1"/>
</dbReference>
<dbReference type="InterPro" id="IPR007422">
    <property type="entry name" value="Peptidase_Prp"/>
</dbReference>
<proteinExistence type="inferred from homology"/>
<dbReference type="SUPFAM" id="SSF118010">
    <property type="entry name" value="TM1457-like"/>
    <property type="match status" value="1"/>
</dbReference>
<dbReference type="PANTHER" id="PTHR39178">
    <property type="entry name" value="HYPOTHETICAL RIBOSOME-ASSOCIATED PROTEIN"/>
    <property type="match status" value="1"/>
</dbReference>
<comment type="caution">
    <text evidence="7">The sequence shown here is derived from an EMBL/GenBank/DDBJ whole genome shotgun (WGS) entry which is preliminary data.</text>
</comment>
<name>A0A412AX17_9FIRM</name>
<dbReference type="Gene3D" id="3.30.70.1490">
    <property type="entry name" value="Cysteine protease Prp"/>
    <property type="match status" value="1"/>
</dbReference>
<evidence type="ECO:0000256" key="6">
    <source>
        <dbReference type="ARBA" id="ARBA00044538"/>
    </source>
</evidence>
<evidence type="ECO:0000256" key="1">
    <source>
        <dbReference type="ARBA" id="ARBA00022517"/>
    </source>
</evidence>
<evidence type="ECO:0000313" key="8">
    <source>
        <dbReference type="Proteomes" id="UP000284751"/>
    </source>
</evidence>
<dbReference type="CDD" id="cd16332">
    <property type="entry name" value="Prp-like"/>
    <property type="match status" value="1"/>
</dbReference>
<evidence type="ECO:0000313" key="7">
    <source>
        <dbReference type="EMBL" id="RGQ40526.1"/>
    </source>
</evidence>
<evidence type="ECO:0000256" key="4">
    <source>
        <dbReference type="ARBA" id="ARBA00022807"/>
    </source>
</evidence>
<keyword evidence="1" id="KW-0690">Ribosome biogenesis</keyword>
<accession>A0A412AX17</accession>
<keyword evidence="3" id="KW-0378">Hydrolase</keyword>
<evidence type="ECO:0000256" key="2">
    <source>
        <dbReference type="ARBA" id="ARBA00022670"/>
    </source>
</evidence>
<dbReference type="Proteomes" id="UP000284751">
    <property type="component" value="Unassembled WGS sequence"/>
</dbReference>
<dbReference type="AlphaFoldDB" id="A0A412AX17"/>
<reference evidence="7 8" key="1">
    <citation type="submission" date="2018-08" db="EMBL/GenBank/DDBJ databases">
        <title>A genome reference for cultivated species of the human gut microbiota.</title>
        <authorList>
            <person name="Zou Y."/>
            <person name="Xue W."/>
            <person name="Luo G."/>
        </authorList>
    </citation>
    <scope>NUCLEOTIDE SEQUENCE [LARGE SCALE GENOMIC DNA]</scope>
    <source>
        <strain evidence="7 8">AF28-26</strain>
    </source>
</reference>
<dbReference type="GO" id="GO:0006508">
    <property type="term" value="P:proteolysis"/>
    <property type="evidence" value="ECO:0007669"/>
    <property type="project" value="UniProtKB-KW"/>
</dbReference>
<gene>
    <name evidence="7" type="ORF">DWY99_07840</name>
</gene>
<dbReference type="EMBL" id="QRTC01000027">
    <property type="protein sequence ID" value="RGQ40526.1"/>
    <property type="molecule type" value="Genomic_DNA"/>
</dbReference>
<evidence type="ECO:0000256" key="5">
    <source>
        <dbReference type="ARBA" id="ARBA00044503"/>
    </source>
</evidence>
<organism evidence="7 8">
    <name type="scientific">[Clostridium] leptum</name>
    <dbReference type="NCBI Taxonomy" id="1535"/>
    <lineage>
        <taxon>Bacteria</taxon>
        <taxon>Bacillati</taxon>
        <taxon>Bacillota</taxon>
        <taxon>Clostridia</taxon>
        <taxon>Eubacteriales</taxon>
        <taxon>Oscillospiraceae</taxon>
        <taxon>Oscillospiraceae incertae sedis</taxon>
    </lineage>
</organism>
<keyword evidence="2 7" id="KW-0645">Protease</keyword>
<protein>
    <recommendedName>
        <fullName evidence="6">Ribosomal processing cysteine protease Prp</fullName>
    </recommendedName>
</protein>
<comment type="similarity">
    <text evidence="5">Belongs to the Prp family.</text>
</comment>
<evidence type="ECO:0000256" key="3">
    <source>
        <dbReference type="ARBA" id="ARBA00022801"/>
    </source>
</evidence>
<dbReference type="GO" id="GO:0008234">
    <property type="term" value="F:cysteine-type peptidase activity"/>
    <property type="evidence" value="ECO:0007669"/>
    <property type="project" value="UniProtKB-KW"/>
</dbReference>
<keyword evidence="4" id="KW-0788">Thiol protease</keyword>
<dbReference type="InterPro" id="IPR036764">
    <property type="entry name" value="Peptidase_Prp_sf"/>
</dbReference>
<dbReference type="Pfam" id="PF04327">
    <property type="entry name" value="Peptidase_Prp"/>
    <property type="match status" value="1"/>
</dbReference>